<organism evidence="13">
    <name type="scientific">Rodentolepis nana</name>
    <name type="common">Dwarf tapeworm</name>
    <name type="synonym">Hymenolepis nana</name>
    <dbReference type="NCBI Taxonomy" id="102285"/>
    <lineage>
        <taxon>Eukaryota</taxon>
        <taxon>Metazoa</taxon>
        <taxon>Spiralia</taxon>
        <taxon>Lophotrochozoa</taxon>
        <taxon>Platyhelminthes</taxon>
        <taxon>Cestoda</taxon>
        <taxon>Eucestoda</taxon>
        <taxon>Cyclophyllidea</taxon>
        <taxon>Hymenolepididae</taxon>
        <taxon>Rodentolepis</taxon>
    </lineage>
</organism>
<keyword evidence="6" id="KW-0547">Nucleotide-binding</keyword>
<protein>
    <recommendedName>
        <fullName evidence="8">Succinyl-CoA synthetase beta chain</fullName>
    </recommendedName>
</protein>
<evidence type="ECO:0000256" key="1">
    <source>
        <dbReference type="ARBA" id="ARBA00001946"/>
    </source>
</evidence>
<dbReference type="Pfam" id="PF00549">
    <property type="entry name" value="Ligase_CoA"/>
    <property type="match status" value="1"/>
</dbReference>
<keyword evidence="5" id="KW-0479">Metal-binding</keyword>
<dbReference type="STRING" id="102285.A0A0R3TJN4"/>
<evidence type="ECO:0000256" key="2">
    <source>
        <dbReference type="ARBA" id="ARBA00005064"/>
    </source>
</evidence>
<dbReference type="GO" id="GO:0004776">
    <property type="term" value="F:succinate-CoA ligase (GDP-forming) activity"/>
    <property type="evidence" value="ECO:0007669"/>
    <property type="project" value="TreeGrafter"/>
</dbReference>
<dbReference type="PIRSF" id="PIRSF001554">
    <property type="entry name" value="SucCS_beta"/>
    <property type="match status" value="1"/>
</dbReference>
<keyword evidence="3" id="KW-0816">Tricarboxylic acid cycle</keyword>
<dbReference type="GO" id="GO:0046872">
    <property type="term" value="F:metal ion binding"/>
    <property type="evidence" value="ECO:0007669"/>
    <property type="project" value="UniProtKB-KW"/>
</dbReference>
<dbReference type="InterPro" id="IPR017866">
    <property type="entry name" value="Succ-CoA_synthase_bsu_CS"/>
</dbReference>
<dbReference type="PANTHER" id="PTHR11815:SF10">
    <property type="entry name" value="SUCCINATE--COA LIGASE [GDP-FORMING] SUBUNIT BETA, MITOCHONDRIAL"/>
    <property type="match status" value="1"/>
</dbReference>
<keyword evidence="4" id="KW-0436">Ligase</keyword>
<sequence length="435" mass="47475">MAFLNTMSLVKFNKFLRCSPKFLYFRRNLNLPEYQSKILMNEYDLAVQDFRIASSVEEAERIVAAFKPNLYVLKAQVQAGGRKLGKFSTGGGSGIQFTKDPQEVPIIVSKMIGNRLVTKQTTSEGVLVNTVMIADAVDLKKERYLAIMLDRTSCCPTVITSTEGGVNIEEVARTKPEAVKQEAIDLDEGMSDEKAGKIATSLGFSPGSSQHTFMCSQLKNLYNLFVDLDCLQVEINPLGELEDGTLVNMDAKFSFDNNAVYRQPRVAALAAHSRKLEIEAAGEHSLLALETAAEAQGLNYIGLPDGNIGCMVNGAGLAMATLDLLSLHKGRAANFLDLGGRASQSDVEYALHTLSLDDRVKCILINIYGGIVNCRMVAEGIVAAWKKYKPQLPLVVRLEGTNAVEGREVLSKSDLKIHVAKDMEEAASMACSLIH</sequence>
<dbReference type="Gene3D" id="3.30.470.20">
    <property type="entry name" value="ATP-grasp fold, B domain"/>
    <property type="match status" value="1"/>
</dbReference>
<dbReference type="InterPro" id="IPR013650">
    <property type="entry name" value="ATP-grasp_succ-CoA_synth-type"/>
</dbReference>
<evidence type="ECO:0000259" key="10">
    <source>
        <dbReference type="Pfam" id="PF08442"/>
    </source>
</evidence>
<feature type="domain" description="ATP-grasp fold succinyl-CoA synthetase-type" evidence="10">
    <location>
        <begin position="30"/>
        <end position="239"/>
    </location>
</feature>
<dbReference type="FunFam" id="3.40.50.261:FF:000001">
    <property type="entry name" value="Succinate--CoA ligase [ADP-forming] subunit beta"/>
    <property type="match status" value="1"/>
</dbReference>
<accession>A0A0R3TJN4</accession>
<evidence type="ECO:0000256" key="7">
    <source>
        <dbReference type="ARBA" id="ARBA00022842"/>
    </source>
</evidence>
<comment type="pathway">
    <text evidence="2">Carbohydrate metabolism; tricarboxylic acid cycle; succinate from succinyl-CoA (ligase route): step 1/1.</text>
</comment>
<dbReference type="GO" id="GO:0006104">
    <property type="term" value="P:succinyl-CoA metabolic process"/>
    <property type="evidence" value="ECO:0007669"/>
    <property type="project" value="TreeGrafter"/>
</dbReference>
<dbReference type="InterPro" id="IPR005809">
    <property type="entry name" value="Succ_CoA_ligase-like_bsu"/>
</dbReference>
<dbReference type="SUPFAM" id="SSF56059">
    <property type="entry name" value="Glutathione synthetase ATP-binding domain-like"/>
    <property type="match status" value="1"/>
</dbReference>
<evidence type="ECO:0000256" key="5">
    <source>
        <dbReference type="ARBA" id="ARBA00022723"/>
    </source>
</evidence>
<dbReference type="EMBL" id="UZAE01012031">
    <property type="protein sequence ID" value="VDO03166.1"/>
    <property type="molecule type" value="Genomic_DNA"/>
</dbReference>
<dbReference type="NCBIfam" id="NF001913">
    <property type="entry name" value="PRK00696.1"/>
    <property type="match status" value="1"/>
</dbReference>
<evidence type="ECO:0000256" key="3">
    <source>
        <dbReference type="ARBA" id="ARBA00022532"/>
    </source>
</evidence>
<dbReference type="Gene3D" id="3.30.1490.20">
    <property type="entry name" value="ATP-grasp fold, A domain"/>
    <property type="match status" value="1"/>
</dbReference>
<reference evidence="13" key="1">
    <citation type="submission" date="2017-02" db="UniProtKB">
        <authorList>
            <consortium name="WormBaseParasite"/>
        </authorList>
    </citation>
    <scope>IDENTIFICATION</scope>
</reference>
<dbReference type="InterPro" id="IPR005811">
    <property type="entry name" value="SUCC_ACL_C"/>
</dbReference>
<evidence type="ECO:0000313" key="11">
    <source>
        <dbReference type="EMBL" id="VDO03166.1"/>
    </source>
</evidence>
<evidence type="ECO:0000256" key="8">
    <source>
        <dbReference type="ARBA" id="ARBA00082254"/>
    </source>
</evidence>
<dbReference type="AlphaFoldDB" id="A0A0R3TJN4"/>
<dbReference type="InterPro" id="IPR013815">
    <property type="entry name" value="ATP_grasp_subdomain_1"/>
</dbReference>
<dbReference type="PROSITE" id="PS01217">
    <property type="entry name" value="SUCCINYL_COA_LIG_3"/>
    <property type="match status" value="1"/>
</dbReference>
<proteinExistence type="predicted"/>
<evidence type="ECO:0000313" key="12">
    <source>
        <dbReference type="Proteomes" id="UP000278807"/>
    </source>
</evidence>
<dbReference type="Proteomes" id="UP000278807">
    <property type="component" value="Unassembled WGS sequence"/>
</dbReference>
<dbReference type="GO" id="GO:0005739">
    <property type="term" value="C:mitochondrion"/>
    <property type="evidence" value="ECO:0007669"/>
    <property type="project" value="TreeGrafter"/>
</dbReference>
<dbReference type="OrthoDB" id="1552at2759"/>
<keyword evidence="12" id="KW-1185">Reference proteome</keyword>
<dbReference type="Gene3D" id="3.40.50.261">
    <property type="entry name" value="Succinyl-CoA synthetase domains"/>
    <property type="match status" value="1"/>
</dbReference>
<evidence type="ECO:0000256" key="4">
    <source>
        <dbReference type="ARBA" id="ARBA00022598"/>
    </source>
</evidence>
<dbReference type="UniPathway" id="UPA00223">
    <property type="reaction ID" value="UER00999"/>
</dbReference>
<comment type="cofactor">
    <cofactor evidence="1">
        <name>Mg(2+)</name>
        <dbReference type="ChEBI" id="CHEBI:18420"/>
    </cofactor>
</comment>
<dbReference type="WBParaSite" id="HNAJ_0000731001-mRNA-1">
    <property type="protein sequence ID" value="HNAJ_0000731001-mRNA-1"/>
    <property type="gene ID" value="HNAJ_0000731001"/>
</dbReference>
<evidence type="ECO:0000256" key="6">
    <source>
        <dbReference type="ARBA" id="ARBA00022741"/>
    </source>
</evidence>
<dbReference type="GO" id="GO:0006099">
    <property type="term" value="P:tricarboxylic acid cycle"/>
    <property type="evidence" value="ECO:0007669"/>
    <property type="project" value="UniProtKB-UniPathway"/>
</dbReference>
<dbReference type="GO" id="GO:0042709">
    <property type="term" value="C:succinate-CoA ligase complex"/>
    <property type="evidence" value="ECO:0007669"/>
    <property type="project" value="TreeGrafter"/>
</dbReference>
<feature type="domain" description="ATP-citrate synthase/succinyl-CoA ligase C-terminal" evidence="9">
    <location>
        <begin position="311"/>
        <end position="430"/>
    </location>
</feature>
<evidence type="ECO:0000259" key="9">
    <source>
        <dbReference type="Pfam" id="PF00549"/>
    </source>
</evidence>
<dbReference type="SUPFAM" id="SSF52210">
    <property type="entry name" value="Succinyl-CoA synthetase domains"/>
    <property type="match status" value="1"/>
</dbReference>
<dbReference type="FunFam" id="3.30.470.20:FF:000002">
    <property type="entry name" value="Succinate--CoA ligase [ADP-forming] subunit beta"/>
    <property type="match status" value="1"/>
</dbReference>
<keyword evidence="7" id="KW-0460">Magnesium</keyword>
<dbReference type="GO" id="GO:0005524">
    <property type="term" value="F:ATP binding"/>
    <property type="evidence" value="ECO:0007669"/>
    <property type="project" value="InterPro"/>
</dbReference>
<evidence type="ECO:0000313" key="13">
    <source>
        <dbReference type="WBParaSite" id="HNAJ_0000731001-mRNA-1"/>
    </source>
</evidence>
<name>A0A0R3TJN4_RODNA</name>
<dbReference type="Pfam" id="PF08442">
    <property type="entry name" value="ATP-grasp_2"/>
    <property type="match status" value="1"/>
</dbReference>
<reference evidence="11 12" key="2">
    <citation type="submission" date="2018-11" db="EMBL/GenBank/DDBJ databases">
        <authorList>
            <consortium name="Pathogen Informatics"/>
        </authorList>
    </citation>
    <scope>NUCLEOTIDE SEQUENCE [LARGE SCALE GENOMIC DNA]</scope>
</reference>
<gene>
    <name evidence="11" type="ORF">HNAJ_LOCUS7306</name>
</gene>
<dbReference type="PANTHER" id="PTHR11815">
    <property type="entry name" value="SUCCINYL-COA SYNTHETASE BETA CHAIN"/>
    <property type="match status" value="1"/>
</dbReference>
<dbReference type="InterPro" id="IPR016102">
    <property type="entry name" value="Succinyl-CoA_synth-like"/>
</dbReference>